<dbReference type="Pfam" id="PF23559">
    <property type="entry name" value="WHD_DRP"/>
    <property type="match status" value="1"/>
</dbReference>
<evidence type="ECO:0000259" key="3">
    <source>
        <dbReference type="Pfam" id="PF25019"/>
    </source>
</evidence>
<evidence type="ECO:0000313" key="4">
    <source>
        <dbReference type="EMBL" id="KAJ7982732.1"/>
    </source>
</evidence>
<dbReference type="InterPro" id="IPR032675">
    <property type="entry name" value="LRR_dom_sf"/>
</dbReference>
<feature type="domain" description="R13L1/DRL21-like LRR repeat region" evidence="3">
    <location>
        <begin position="220"/>
        <end position="345"/>
    </location>
</feature>
<name>A0AAD7VNY1_QUISA</name>
<dbReference type="KEGG" id="qsa:O6P43_001821"/>
<dbReference type="Pfam" id="PF25019">
    <property type="entry name" value="LRR_R13L1-DRL21"/>
    <property type="match status" value="1"/>
</dbReference>
<proteinExistence type="predicted"/>
<reference evidence="4 5" key="1">
    <citation type="journal article" date="2023" name="Science">
        <title>Elucidation of the pathway for biosynthesis of saponin adjuvants from the soapbark tree.</title>
        <authorList>
            <person name="Reed J."/>
            <person name="Orme A."/>
            <person name="El-Demerdash A."/>
            <person name="Owen C."/>
            <person name="Martin L.B.B."/>
            <person name="Misra R.C."/>
            <person name="Kikuchi S."/>
            <person name="Rejzek M."/>
            <person name="Martin A.C."/>
            <person name="Harkess A."/>
            <person name="Leebens-Mack J."/>
            <person name="Louveau T."/>
            <person name="Stephenson M.J."/>
            <person name="Osbourn A."/>
        </authorList>
    </citation>
    <scope>NUCLEOTIDE SEQUENCE [LARGE SCALE GENOMIC DNA]</scope>
    <source>
        <strain evidence="4">S10</strain>
    </source>
</reference>
<evidence type="ECO:0000259" key="2">
    <source>
        <dbReference type="Pfam" id="PF23559"/>
    </source>
</evidence>
<keyword evidence="1" id="KW-0677">Repeat</keyword>
<dbReference type="SUPFAM" id="SSF52058">
    <property type="entry name" value="L domain-like"/>
    <property type="match status" value="1"/>
</dbReference>
<dbReference type="SUPFAM" id="SSF52047">
    <property type="entry name" value="RNI-like"/>
    <property type="match status" value="1"/>
</dbReference>
<organism evidence="4 5">
    <name type="scientific">Quillaja saponaria</name>
    <name type="common">Soap bark tree</name>
    <dbReference type="NCBI Taxonomy" id="32244"/>
    <lineage>
        <taxon>Eukaryota</taxon>
        <taxon>Viridiplantae</taxon>
        <taxon>Streptophyta</taxon>
        <taxon>Embryophyta</taxon>
        <taxon>Tracheophyta</taxon>
        <taxon>Spermatophyta</taxon>
        <taxon>Magnoliopsida</taxon>
        <taxon>eudicotyledons</taxon>
        <taxon>Gunneridae</taxon>
        <taxon>Pentapetalae</taxon>
        <taxon>rosids</taxon>
        <taxon>fabids</taxon>
        <taxon>Fabales</taxon>
        <taxon>Quillajaceae</taxon>
        <taxon>Quillaja</taxon>
    </lineage>
</organism>
<dbReference type="EMBL" id="JARAOO010000001">
    <property type="protein sequence ID" value="KAJ7982732.1"/>
    <property type="molecule type" value="Genomic_DNA"/>
</dbReference>
<dbReference type="AlphaFoldDB" id="A0AAD7VNY1"/>
<protein>
    <submittedName>
        <fullName evidence="4">LRR domains-containing disease resistance protein</fullName>
    </submittedName>
</protein>
<sequence>MLAMDLLWGSFFQEIGKNEYGEYCKMHDLMHDLAVSVARKEGTIVNVKEKENIADQTRHVSIGFALDSVRDVPSSLLKANKLRTFLWPKDRYGPGIQIDKIVYDSLVSSFNCSRVLDLSHLCNERLSNSIGLLKHLRYLDLSWNDRIEVLPHSITRLVNLQTLNLTFCNRLRELPGDIIKLRNLGHLYLYCCNSLSHMPHGLGQLTSRGCPSKSKPSGGISELRDLNNLGGRLFIEGLEQLRCNTGEVMAANLRAKQLDFLSLGWKRVVSDSGGGADKDKMILDGLQPSQNIKRLDISGYGDLPLSSWVCSLSNLVTLKIISCQHLRHLPPLRLLHHVQLISLQNLRSLEYIDSNSSDEYHLRDSISSKFFPSLRDLDLINLPNLMGWWRTTGAETDQEHQQQCPLFLLSFPCLETLYIRSCPNLTSMPPYPSVEELTFNEVSDKLLRQWFMLPTPTTKPGSQASTSSSGSPVPGLRALQIGRMNTFEYFPVEVLHRLTSLDKLTLNDNPSLRSLSGVLKHLNALRYLKVESCEELDLLNGENGDYGMQWKQLRGLQDLILMDLPKLESLPEGLQHLTNLRRLVLMNCSHFTSFPEWIGNLEASLEEITIASCPSLRSLPEGMRHLKSLQKLKITNCLYLNERCQREEGADWPKIAHIPEVTDELDGQESTIPFHIRSGRRCLVVIPPK</sequence>
<accession>A0AAD7VNY1</accession>
<evidence type="ECO:0000256" key="1">
    <source>
        <dbReference type="ARBA" id="ARBA00022737"/>
    </source>
</evidence>
<comment type="caution">
    <text evidence="4">The sequence shown here is derived from an EMBL/GenBank/DDBJ whole genome shotgun (WGS) entry which is preliminary data.</text>
</comment>
<keyword evidence="5" id="KW-1185">Reference proteome</keyword>
<dbReference type="Proteomes" id="UP001163823">
    <property type="component" value="Chromosome 1"/>
</dbReference>
<dbReference type="InterPro" id="IPR058922">
    <property type="entry name" value="WHD_DRP"/>
</dbReference>
<dbReference type="Gene3D" id="3.80.10.10">
    <property type="entry name" value="Ribonuclease Inhibitor"/>
    <property type="match status" value="3"/>
</dbReference>
<dbReference type="InterPro" id="IPR056789">
    <property type="entry name" value="LRR_R13L1-DRL21"/>
</dbReference>
<feature type="domain" description="Disease resistance protein winged helix" evidence="2">
    <location>
        <begin position="5"/>
        <end position="34"/>
    </location>
</feature>
<gene>
    <name evidence="4" type="ORF">O6P43_001821</name>
</gene>
<evidence type="ECO:0000313" key="5">
    <source>
        <dbReference type="Proteomes" id="UP001163823"/>
    </source>
</evidence>
<dbReference type="PANTHER" id="PTHR47186">
    <property type="entry name" value="LEUCINE-RICH REPEAT-CONTAINING PROTEIN 57"/>
    <property type="match status" value="1"/>
</dbReference>
<dbReference type="PANTHER" id="PTHR47186:SF13">
    <property type="entry name" value="DISEASE RESISTANCE PROTEIN RGA3"/>
    <property type="match status" value="1"/>
</dbReference>